<dbReference type="GO" id="GO:0008270">
    <property type="term" value="F:zinc ion binding"/>
    <property type="evidence" value="ECO:0007669"/>
    <property type="project" value="InterPro"/>
</dbReference>
<keyword evidence="4 7" id="KW-0067">ATP-binding</keyword>
<dbReference type="Pfam" id="PF00749">
    <property type="entry name" value="tRNA-synt_1c"/>
    <property type="match status" value="1"/>
</dbReference>
<organism evidence="10 11">
    <name type="scientific">Candidatus Doudnabacteria bacterium RIFCSPHIGHO2_01_FULL_45_18</name>
    <dbReference type="NCBI Taxonomy" id="1817823"/>
    <lineage>
        <taxon>Bacteria</taxon>
        <taxon>Candidatus Doudnaibacteriota</taxon>
    </lineage>
</organism>
<protein>
    <recommendedName>
        <fullName evidence="7">Glutamate--tRNA ligase</fullName>
        <ecNumber evidence="7">6.1.1.17</ecNumber>
    </recommendedName>
    <alternativeName>
        <fullName evidence="7">Glutamyl-tRNA synthetase</fullName>
        <shortName evidence="7">GluRS</shortName>
    </alternativeName>
</protein>
<dbReference type="SUPFAM" id="SSF48163">
    <property type="entry name" value="An anticodon-binding domain of class I aminoacyl-tRNA synthetases"/>
    <property type="match status" value="1"/>
</dbReference>
<keyword evidence="6 7" id="KW-0030">Aminoacyl-tRNA synthetase</keyword>
<dbReference type="InterPro" id="IPR000924">
    <property type="entry name" value="Glu/Gln-tRNA-synth"/>
</dbReference>
<evidence type="ECO:0000256" key="7">
    <source>
        <dbReference type="HAMAP-Rule" id="MF_00022"/>
    </source>
</evidence>
<feature type="binding site" evidence="7">
    <location>
        <position position="261"/>
    </location>
    <ligand>
        <name>ATP</name>
        <dbReference type="ChEBI" id="CHEBI:30616"/>
    </ligand>
</feature>
<name>A0A1F5NRL5_9BACT</name>
<dbReference type="InterPro" id="IPR020751">
    <property type="entry name" value="aa-tRNA-synth_I_codon-bd_sub2"/>
</dbReference>
<dbReference type="NCBIfam" id="TIGR00464">
    <property type="entry name" value="gltX_bact"/>
    <property type="match status" value="1"/>
</dbReference>
<keyword evidence="5 7" id="KW-0648">Protein biosynthesis</keyword>
<feature type="domain" description="Glutamyl/glutaminyl-tRNA synthetase class Ib catalytic" evidence="8">
    <location>
        <begin position="4"/>
        <end position="327"/>
    </location>
</feature>
<comment type="function">
    <text evidence="7">Catalyzes the attachment of glutamate to tRNA(Glu) in a two-step reaction: glutamate is first activated by ATP to form Glu-AMP and then transferred to the acceptor end of tRNA(Glu).</text>
</comment>
<dbReference type="HAMAP" id="MF_00022">
    <property type="entry name" value="Glu_tRNA_synth_type1"/>
    <property type="match status" value="1"/>
</dbReference>
<dbReference type="GO" id="GO:0005737">
    <property type="term" value="C:cytoplasm"/>
    <property type="evidence" value="ECO:0007669"/>
    <property type="project" value="UniProtKB-SubCell"/>
</dbReference>
<dbReference type="GO" id="GO:0000049">
    <property type="term" value="F:tRNA binding"/>
    <property type="evidence" value="ECO:0007669"/>
    <property type="project" value="InterPro"/>
</dbReference>
<dbReference type="Gene3D" id="1.10.10.350">
    <property type="match status" value="1"/>
</dbReference>
<evidence type="ECO:0000256" key="3">
    <source>
        <dbReference type="ARBA" id="ARBA00022741"/>
    </source>
</evidence>
<comment type="similarity">
    <text evidence="1 7">Belongs to the class-I aminoacyl-tRNA synthetase family. Glutamate--tRNA ligase type 1 subfamily.</text>
</comment>
<evidence type="ECO:0000256" key="4">
    <source>
        <dbReference type="ARBA" id="ARBA00022840"/>
    </source>
</evidence>
<evidence type="ECO:0000256" key="6">
    <source>
        <dbReference type="ARBA" id="ARBA00023146"/>
    </source>
</evidence>
<comment type="subcellular location">
    <subcellularLocation>
        <location evidence="7">Cytoplasm</location>
    </subcellularLocation>
</comment>
<keyword evidence="7" id="KW-0963">Cytoplasm</keyword>
<evidence type="ECO:0000259" key="8">
    <source>
        <dbReference type="Pfam" id="PF00749"/>
    </source>
</evidence>
<dbReference type="InterPro" id="IPR020058">
    <property type="entry name" value="Glu/Gln-tRNA-synth_Ib_cat-dom"/>
</dbReference>
<dbReference type="PROSITE" id="PS00178">
    <property type="entry name" value="AA_TRNA_LIGASE_I"/>
    <property type="match status" value="1"/>
</dbReference>
<dbReference type="SUPFAM" id="SSF52374">
    <property type="entry name" value="Nucleotidylyl transferase"/>
    <property type="match status" value="1"/>
</dbReference>
<dbReference type="PRINTS" id="PR00987">
    <property type="entry name" value="TRNASYNTHGLU"/>
</dbReference>
<dbReference type="FunFam" id="3.40.50.620:FF:000045">
    <property type="entry name" value="Glutamate--tRNA ligase, mitochondrial"/>
    <property type="match status" value="1"/>
</dbReference>
<reference evidence="10 11" key="1">
    <citation type="journal article" date="2016" name="Nat. Commun.">
        <title>Thousands of microbial genomes shed light on interconnected biogeochemical processes in an aquifer system.</title>
        <authorList>
            <person name="Anantharaman K."/>
            <person name="Brown C.T."/>
            <person name="Hug L.A."/>
            <person name="Sharon I."/>
            <person name="Castelle C.J."/>
            <person name="Probst A.J."/>
            <person name="Thomas B.C."/>
            <person name="Singh A."/>
            <person name="Wilkins M.J."/>
            <person name="Karaoz U."/>
            <person name="Brodie E.L."/>
            <person name="Williams K.H."/>
            <person name="Hubbard S.S."/>
            <person name="Banfield J.F."/>
        </authorList>
    </citation>
    <scope>NUCLEOTIDE SEQUENCE [LARGE SCALE GENOMIC DNA]</scope>
</reference>
<dbReference type="InterPro" id="IPR033910">
    <property type="entry name" value="GluRS_core"/>
</dbReference>
<feature type="short sequence motif" description="'KMSKS' region" evidence="7">
    <location>
        <begin position="258"/>
        <end position="262"/>
    </location>
</feature>
<evidence type="ECO:0000313" key="10">
    <source>
        <dbReference type="EMBL" id="OGE80182.1"/>
    </source>
</evidence>
<evidence type="ECO:0000256" key="1">
    <source>
        <dbReference type="ARBA" id="ARBA00007894"/>
    </source>
</evidence>
<dbReference type="AlphaFoldDB" id="A0A1F5NRL5"/>
<keyword evidence="2 7" id="KW-0436">Ligase</keyword>
<dbReference type="Gene3D" id="3.40.50.620">
    <property type="entry name" value="HUPs"/>
    <property type="match status" value="1"/>
</dbReference>
<keyword evidence="3 7" id="KW-0547">Nucleotide-binding</keyword>
<evidence type="ECO:0000313" key="11">
    <source>
        <dbReference type="Proteomes" id="UP000176233"/>
    </source>
</evidence>
<feature type="short sequence motif" description="'HIGH' region" evidence="7">
    <location>
        <begin position="11"/>
        <end position="21"/>
    </location>
</feature>
<comment type="caution">
    <text evidence="7">Lacks conserved residue(s) required for the propagation of feature annotation.</text>
</comment>
<evidence type="ECO:0000256" key="2">
    <source>
        <dbReference type="ARBA" id="ARBA00022598"/>
    </source>
</evidence>
<feature type="domain" description="Aminoacyl-tRNA synthetase class I anticodon-binding" evidence="9">
    <location>
        <begin position="341"/>
        <end position="485"/>
    </location>
</feature>
<dbReference type="PANTHER" id="PTHR43311">
    <property type="entry name" value="GLUTAMATE--TRNA LIGASE"/>
    <property type="match status" value="1"/>
</dbReference>
<dbReference type="InterPro" id="IPR049940">
    <property type="entry name" value="GluQ/Sye"/>
</dbReference>
<gene>
    <name evidence="7" type="primary">gltX</name>
    <name evidence="10" type="ORF">A2660_02530</name>
</gene>
<dbReference type="InterPro" id="IPR001412">
    <property type="entry name" value="aa-tRNA-synth_I_CS"/>
</dbReference>
<dbReference type="InterPro" id="IPR014729">
    <property type="entry name" value="Rossmann-like_a/b/a_fold"/>
</dbReference>
<dbReference type="CDD" id="cd00808">
    <property type="entry name" value="GluRS_core"/>
    <property type="match status" value="1"/>
</dbReference>
<dbReference type="InterPro" id="IPR045462">
    <property type="entry name" value="aa-tRNA-synth_I_cd-bd"/>
</dbReference>
<dbReference type="GO" id="GO:0006424">
    <property type="term" value="P:glutamyl-tRNA aminoacylation"/>
    <property type="evidence" value="ECO:0007669"/>
    <property type="project" value="UniProtKB-UniRule"/>
</dbReference>
<evidence type="ECO:0000259" key="9">
    <source>
        <dbReference type="Pfam" id="PF19269"/>
    </source>
</evidence>
<comment type="subunit">
    <text evidence="7">Monomer.</text>
</comment>
<dbReference type="InterPro" id="IPR008925">
    <property type="entry name" value="aa_tRNA-synth_I_cd-bd_sf"/>
</dbReference>
<dbReference type="InterPro" id="IPR004527">
    <property type="entry name" value="Glu-tRNA-ligase_bac/mito"/>
</dbReference>
<comment type="catalytic activity">
    <reaction evidence="7">
        <text>tRNA(Glu) + L-glutamate + ATP = L-glutamyl-tRNA(Glu) + AMP + diphosphate</text>
        <dbReference type="Rhea" id="RHEA:23540"/>
        <dbReference type="Rhea" id="RHEA-COMP:9663"/>
        <dbReference type="Rhea" id="RHEA-COMP:9680"/>
        <dbReference type="ChEBI" id="CHEBI:29985"/>
        <dbReference type="ChEBI" id="CHEBI:30616"/>
        <dbReference type="ChEBI" id="CHEBI:33019"/>
        <dbReference type="ChEBI" id="CHEBI:78442"/>
        <dbReference type="ChEBI" id="CHEBI:78520"/>
        <dbReference type="ChEBI" id="CHEBI:456215"/>
        <dbReference type="EC" id="6.1.1.17"/>
    </reaction>
</comment>
<accession>A0A1F5NRL5</accession>
<comment type="caution">
    <text evidence="10">The sequence shown here is derived from an EMBL/GenBank/DDBJ whole genome shotgun (WGS) entry which is preliminary data.</text>
</comment>
<dbReference type="GO" id="GO:0005524">
    <property type="term" value="F:ATP binding"/>
    <property type="evidence" value="ECO:0007669"/>
    <property type="project" value="UniProtKB-UniRule"/>
</dbReference>
<sequence>MSKEVRVRYAPSPTGFLHVGGLRTALYNFLFARKKQGKYILRIEDTDQARIVPGSLENILQTFNDFKLNADEGPYWQDGTQSRGGFGPYSQSQRLDIYKKHAQELIEKKAAYYCFCNPARLEELRKNQEAQKLPPKYDKQCLTLSGPEIEAKLRAGESHVVRLNVPSDQTIRFTDVVHGEIKISSNEVDDQVLLKSDGFPTYHLASVVDDHLMQITHVIRGDEWIPSTPKHILLYSAFGWESPQFAHLPLLLSKTRKKLSKREGDVAVRDLLEQGYLPDALLNFIALLGWNPKTKDEIFSLLDLIEQFSLEKVNKAGAVFDLDKLDWFNSVYIRKMKPEELFAKTLPYLVKAEIPVSMYPTEFVSEILALEKDRLRKLSEIGERVMYFFKDPTYDAKLLIWKKSDKQIIIQNLEKLLELLKTTKPTEDNIKKFISDNEMKTGEVLWPLRVALTGVEASPGPFEIMKAFLVLPNGREIILKRINSAVANLYKI</sequence>
<dbReference type="Proteomes" id="UP000176233">
    <property type="component" value="Unassembled WGS sequence"/>
</dbReference>
<dbReference type="EC" id="6.1.1.17" evidence="7"/>
<dbReference type="PANTHER" id="PTHR43311:SF2">
    <property type="entry name" value="GLUTAMATE--TRNA LIGASE, MITOCHONDRIAL-RELATED"/>
    <property type="match status" value="1"/>
</dbReference>
<dbReference type="EMBL" id="MFEJ01000019">
    <property type="protein sequence ID" value="OGE80182.1"/>
    <property type="molecule type" value="Genomic_DNA"/>
</dbReference>
<proteinExistence type="inferred from homology"/>
<dbReference type="Pfam" id="PF19269">
    <property type="entry name" value="Anticodon_2"/>
    <property type="match status" value="1"/>
</dbReference>
<evidence type="ECO:0000256" key="5">
    <source>
        <dbReference type="ARBA" id="ARBA00022917"/>
    </source>
</evidence>
<dbReference type="GO" id="GO:0004818">
    <property type="term" value="F:glutamate-tRNA ligase activity"/>
    <property type="evidence" value="ECO:0007669"/>
    <property type="project" value="UniProtKB-UniRule"/>
</dbReference>